<dbReference type="RefSeq" id="WP_302715290.1">
    <property type="nucleotide sequence ID" value="NZ_JAULRT010000062.1"/>
</dbReference>
<evidence type="ECO:0000313" key="2">
    <source>
        <dbReference type="Proteomes" id="UP001168380"/>
    </source>
</evidence>
<reference evidence="1" key="1">
    <citation type="submission" date="2023-07" db="EMBL/GenBank/DDBJ databases">
        <title>Gilvimarinus algae sp. nov., isolated from the surface of Kelp.</title>
        <authorList>
            <person name="Sun Y.Y."/>
            <person name="Gong Y."/>
            <person name="Du Z.J."/>
        </authorList>
    </citation>
    <scope>NUCLEOTIDE SEQUENCE</scope>
    <source>
        <strain evidence="1">SDUM040014</strain>
    </source>
</reference>
<organism evidence="1 2">
    <name type="scientific">Gilvimarinus algae</name>
    <dbReference type="NCBI Taxonomy" id="3058037"/>
    <lineage>
        <taxon>Bacteria</taxon>
        <taxon>Pseudomonadati</taxon>
        <taxon>Pseudomonadota</taxon>
        <taxon>Gammaproteobacteria</taxon>
        <taxon>Cellvibrionales</taxon>
        <taxon>Cellvibrionaceae</taxon>
        <taxon>Gilvimarinus</taxon>
    </lineage>
</organism>
<dbReference type="Proteomes" id="UP001168380">
    <property type="component" value="Unassembled WGS sequence"/>
</dbReference>
<dbReference type="EMBL" id="JAULRT010000062">
    <property type="protein sequence ID" value="MDO3384056.1"/>
    <property type="molecule type" value="Genomic_DNA"/>
</dbReference>
<keyword evidence="2" id="KW-1185">Reference proteome</keyword>
<comment type="caution">
    <text evidence="1">The sequence shown here is derived from an EMBL/GenBank/DDBJ whole genome shotgun (WGS) entry which is preliminary data.</text>
</comment>
<name>A0ABT8TN28_9GAMM</name>
<sequence>MGINDRLKIFLILAFPAQFTASKSIESICQRGLSSNLVSYQNCTEITHLNWKNLIEDTGKDNLAVFGVKDIPDHSLVKLLKTSDLDGYICEEYVGVSSTPINETAETIVTPDVYLKIQGVLSKYIGGNSDALYHLIIVNNRRYLIGRYMFNKPPPIYCEALEDRL</sequence>
<accession>A0ABT8TN28</accession>
<evidence type="ECO:0000313" key="1">
    <source>
        <dbReference type="EMBL" id="MDO3384056.1"/>
    </source>
</evidence>
<proteinExistence type="predicted"/>
<gene>
    <name evidence="1" type="ORF">QWI16_17875</name>
</gene>
<protein>
    <submittedName>
        <fullName evidence="1">Uncharacterized protein</fullName>
    </submittedName>
</protein>